<name>A0A6F8YJH9_9ACTN</name>
<dbReference type="Proteomes" id="UP000503011">
    <property type="component" value="Chromosome"/>
</dbReference>
<accession>A0A6F8YJH9</accession>
<reference evidence="3 4" key="1">
    <citation type="submission" date="2020-03" db="EMBL/GenBank/DDBJ databases">
        <title>Whole genome shotgun sequence of Phytohabitans suffuscus NBRC 105367.</title>
        <authorList>
            <person name="Komaki H."/>
            <person name="Tamura T."/>
        </authorList>
    </citation>
    <scope>NUCLEOTIDE SEQUENCE [LARGE SCALE GENOMIC DNA]</scope>
    <source>
        <strain evidence="3 4">NBRC 105367</strain>
    </source>
</reference>
<feature type="region of interest" description="Disordered" evidence="1">
    <location>
        <begin position="1"/>
        <end position="40"/>
    </location>
</feature>
<keyword evidence="2" id="KW-0472">Membrane</keyword>
<keyword evidence="4" id="KW-1185">Reference proteome</keyword>
<keyword evidence="2" id="KW-0812">Transmembrane</keyword>
<dbReference type="KEGG" id="psuu:Psuf_035430"/>
<evidence type="ECO:0000256" key="1">
    <source>
        <dbReference type="SAM" id="MobiDB-lite"/>
    </source>
</evidence>
<evidence type="ECO:0000256" key="2">
    <source>
        <dbReference type="SAM" id="Phobius"/>
    </source>
</evidence>
<evidence type="ECO:0000313" key="4">
    <source>
        <dbReference type="Proteomes" id="UP000503011"/>
    </source>
</evidence>
<sequence length="349" mass="36738">MRQAAPDLKAVPEPAVPSWKDVVGGKAGKGSAGSGATPRFTTQAVAGPRFSLAADGDADGLDDGFEGAVADAFTPVYHVSANERPLTGFARFADAPTQSVVAVRSNPPVPPTSHFRVVPLGFATNGAGQQVSVLRLDYLTLWNWDDGLDITTACRADLIFVGGFIGFNASLLLEGLQAHAIDNERSAALVAAPVPAPGVFNTDPAAYSAYSYYTAGHEGTFTDTSAYFVPSQPVPAGGHINLALSRAKHATYTFNPDFLPLLPGSLISFAYATVDLLWISGQIQDPLLYLALLALLDGVFFACFVEHFTEMGGFIADPRINVGEPGRPINGSSFIADGRLAPKLTVPLW</sequence>
<dbReference type="RefSeq" id="WP_173158113.1">
    <property type="nucleotide sequence ID" value="NZ_AP022871.1"/>
</dbReference>
<feature type="transmembrane region" description="Helical" evidence="2">
    <location>
        <begin position="258"/>
        <end position="281"/>
    </location>
</feature>
<proteinExistence type="predicted"/>
<gene>
    <name evidence="3" type="ORF">Psuf_035430</name>
</gene>
<dbReference type="EMBL" id="AP022871">
    <property type="protein sequence ID" value="BCB86230.1"/>
    <property type="molecule type" value="Genomic_DNA"/>
</dbReference>
<dbReference type="AlphaFoldDB" id="A0A6F8YJH9"/>
<reference evidence="3 4" key="2">
    <citation type="submission" date="2020-03" db="EMBL/GenBank/DDBJ databases">
        <authorList>
            <person name="Ichikawa N."/>
            <person name="Kimura A."/>
            <person name="Kitahashi Y."/>
            <person name="Uohara A."/>
        </authorList>
    </citation>
    <scope>NUCLEOTIDE SEQUENCE [LARGE SCALE GENOMIC DNA]</scope>
    <source>
        <strain evidence="3 4">NBRC 105367</strain>
    </source>
</reference>
<organism evidence="3 4">
    <name type="scientific">Phytohabitans suffuscus</name>
    <dbReference type="NCBI Taxonomy" id="624315"/>
    <lineage>
        <taxon>Bacteria</taxon>
        <taxon>Bacillati</taxon>
        <taxon>Actinomycetota</taxon>
        <taxon>Actinomycetes</taxon>
        <taxon>Micromonosporales</taxon>
        <taxon>Micromonosporaceae</taxon>
    </lineage>
</organism>
<evidence type="ECO:0000313" key="3">
    <source>
        <dbReference type="EMBL" id="BCB86230.1"/>
    </source>
</evidence>
<feature type="transmembrane region" description="Helical" evidence="2">
    <location>
        <begin position="287"/>
        <end position="305"/>
    </location>
</feature>
<protein>
    <submittedName>
        <fullName evidence="3">Uncharacterized protein</fullName>
    </submittedName>
</protein>
<keyword evidence="2" id="KW-1133">Transmembrane helix</keyword>